<feature type="transmembrane region" description="Helical" evidence="12">
    <location>
        <begin position="160"/>
        <end position="180"/>
    </location>
</feature>
<keyword evidence="5 12" id="KW-0812">Transmembrane</keyword>
<evidence type="ECO:0000256" key="6">
    <source>
        <dbReference type="ARBA" id="ARBA00022723"/>
    </source>
</evidence>
<evidence type="ECO:0000256" key="10">
    <source>
        <dbReference type="ARBA" id="ARBA00023136"/>
    </source>
</evidence>
<evidence type="ECO:0000313" key="14">
    <source>
        <dbReference type="Ensembl" id="ENSACAP00000024521.1"/>
    </source>
</evidence>
<reference evidence="14" key="2">
    <citation type="submission" date="2025-08" db="UniProtKB">
        <authorList>
            <consortium name="Ensembl"/>
        </authorList>
    </citation>
    <scope>IDENTIFICATION</scope>
</reference>
<gene>
    <name evidence="14" type="primary">CYB561D1</name>
</gene>
<reference evidence="14 15" key="1">
    <citation type="submission" date="2009-12" db="EMBL/GenBank/DDBJ databases">
        <title>The Genome Sequence of Anolis carolinensis (Green Anole Lizard).</title>
        <authorList>
            <consortium name="The Genome Sequencing Platform"/>
            <person name="Di Palma F."/>
            <person name="Alfoldi J."/>
            <person name="Heiman D."/>
            <person name="Young S."/>
            <person name="Grabherr M."/>
            <person name="Johnson J."/>
            <person name="Lander E.S."/>
            <person name="Lindblad-Toh K."/>
        </authorList>
    </citation>
    <scope>NUCLEOTIDE SEQUENCE [LARGE SCALE GENOMIC DNA]</scope>
    <source>
        <strain evidence="14 15">JBL SC #1</strain>
    </source>
</reference>
<evidence type="ECO:0000256" key="5">
    <source>
        <dbReference type="ARBA" id="ARBA00022692"/>
    </source>
</evidence>
<evidence type="ECO:0000256" key="11">
    <source>
        <dbReference type="ARBA" id="ARBA00024225"/>
    </source>
</evidence>
<evidence type="ECO:0000256" key="12">
    <source>
        <dbReference type="SAM" id="Phobius"/>
    </source>
</evidence>
<feature type="domain" description="Cytochrome b561" evidence="13">
    <location>
        <begin position="11"/>
        <end position="219"/>
    </location>
</feature>
<keyword evidence="3" id="KW-0813">Transport</keyword>
<evidence type="ECO:0000256" key="7">
    <source>
        <dbReference type="ARBA" id="ARBA00022982"/>
    </source>
</evidence>
<dbReference type="GO" id="GO:0140575">
    <property type="term" value="F:transmembrane monodehydroascorbate reductase activity"/>
    <property type="evidence" value="ECO:0007669"/>
    <property type="project" value="InterPro"/>
</dbReference>
<keyword evidence="9" id="KW-0408">Iron</keyword>
<dbReference type="PROSITE" id="PS50939">
    <property type="entry name" value="CYTOCHROME_B561"/>
    <property type="match status" value="1"/>
</dbReference>
<dbReference type="InParanoid" id="A0A803SNI1"/>
<dbReference type="OrthoDB" id="432881at2759"/>
<accession>A0A803SNI1</accession>
<keyword evidence="8 12" id="KW-1133">Transmembrane helix</keyword>
<keyword evidence="4" id="KW-0349">Heme</keyword>
<dbReference type="KEGG" id="acs:100562748"/>
<dbReference type="GO" id="GO:0046872">
    <property type="term" value="F:metal ion binding"/>
    <property type="evidence" value="ECO:0007669"/>
    <property type="project" value="UniProtKB-KW"/>
</dbReference>
<evidence type="ECO:0000256" key="2">
    <source>
        <dbReference type="ARBA" id="ARBA00004141"/>
    </source>
</evidence>
<dbReference type="CDD" id="cd08761">
    <property type="entry name" value="Cyt_b561_CYB561D2_like"/>
    <property type="match status" value="1"/>
</dbReference>
<dbReference type="Ensembl" id="ENSACAT00000056185.1">
    <property type="protein sequence ID" value="ENSACAP00000024521.1"/>
    <property type="gene ID" value="ENSACAG00000040040.1"/>
</dbReference>
<dbReference type="GO" id="GO:0140571">
    <property type="term" value="F:transmembrane ascorbate ferrireductase activity"/>
    <property type="evidence" value="ECO:0007669"/>
    <property type="project" value="UniProtKB-EC"/>
</dbReference>
<dbReference type="PANTHER" id="PTHR15422">
    <property type="entry name" value="OS05G0565100 PROTEIN"/>
    <property type="match status" value="1"/>
</dbReference>
<keyword evidence="10 12" id="KW-0472">Membrane</keyword>
<feature type="transmembrane region" description="Helical" evidence="12">
    <location>
        <begin position="21"/>
        <end position="38"/>
    </location>
</feature>
<dbReference type="SMART" id="SM00665">
    <property type="entry name" value="B561"/>
    <property type="match status" value="1"/>
</dbReference>
<dbReference type="Proteomes" id="UP000001646">
    <property type="component" value="Chromosome 4"/>
</dbReference>
<keyword evidence="15" id="KW-1185">Reference proteome</keyword>
<dbReference type="InterPro" id="IPR006593">
    <property type="entry name" value="Cyt_b561/ferric_Rdtase_TM"/>
</dbReference>
<keyword evidence="6" id="KW-0479">Metal-binding</keyword>
<dbReference type="Gene3D" id="1.20.120.1770">
    <property type="match status" value="1"/>
</dbReference>
<protein>
    <recommendedName>
        <fullName evidence="11">ascorbate ferrireductase (transmembrane)</fullName>
        <ecNumber evidence="11">7.2.1.3</ecNumber>
    </recommendedName>
</protein>
<reference evidence="14" key="3">
    <citation type="submission" date="2025-09" db="UniProtKB">
        <authorList>
            <consortium name="Ensembl"/>
        </authorList>
    </citation>
    <scope>IDENTIFICATION</scope>
</reference>
<dbReference type="AlphaFoldDB" id="A0A803SNI1"/>
<keyword evidence="7" id="KW-0249">Electron transport</keyword>
<proteinExistence type="predicted"/>
<organism evidence="14 15">
    <name type="scientific">Anolis carolinensis</name>
    <name type="common">Green anole</name>
    <name type="synonym">American chameleon</name>
    <dbReference type="NCBI Taxonomy" id="28377"/>
    <lineage>
        <taxon>Eukaryota</taxon>
        <taxon>Metazoa</taxon>
        <taxon>Chordata</taxon>
        <taxon>Craniata</taxon>
        <taxon>Vertebrata</taxon>
        <taxon>Euteleostomi</taxon>
        <taxon>Lepidosauria</taxon>
        <taxon>Squamata</taxon>
        <taxon>Bifurcata</taxon>
        <taxon>Unidentata</taxon>
        <taxon>Episquamata</taxon>
        <taxon>Toxicofera</taxon>
        <taxon>Iguania</taxon>
        <taxon>Dactyloidae</taxon>
        <taxon>Anolis</taxon>
    </lineage>
</organism>
<evidence type="ECO:0000256" key="9">
    <source>
        <dbReference type="ARBA" id="ARBA00023004"/>
    </source>
</evidence>
<sequence>MAMPSSWGHVCLRWLRRGCWVLAYLGALGVAAFLLLLSRPGTSLFSWHPFLMSIAFCLSLTEAILIFSPDSSLFLFCCCFHKVHTQLHWTLQTLALVAAALGLAFIVSSKNRSELPHFVSWHSIMGLLTFVAACGHILCGLCLRFPHLLRMSFIPTLRQYHLICGLIVYLLATFTVVLAICSDWFQAQIKGLVWYLSVGLPFCPALVIVNQVARTHLPKKGQYV</sequence>
<dbReference type="EC" id="7.2.1.3" evidence="11"/>
<evidence type="ECO:0000313" key="15">
    <source>
        <dbReference type="Proteomes" id="UP000001646"/>
    </source>
</evidence>
<feature type="transmembrane region" description="Helical" evidence="12">
    <location>
        <begin position="89"/>
        <end position="107"/>
    </location>
</feature>
<evidence type="ECO:0000256" key="8">
    <source>
        <dbReference type="ARBA" id="ARBA00022989"/>
    </source>
</evidence>
<dbReference type="InterPro" id="IPR045150">
    <property type="entry name" value="CYB561D1/2"/>
</dbReference>
<feature type="transmembrane region" description="Helical" evidence="12">
    <location>
        <begin position="192"/>
        <end position="213"/>
    </location>
</feature>
<evidence type="ECO:0000256" key="3">
    <source>
        <dbReference type="ARBA" id="ARBA00022448"/>
    </source>
</evidence>
<dbReference type="Pfam" id="PF03188">
    <property type="entry name" value="Cytochrom_B561"/>
    <property type="match status" value="1"/>
</dbReference>
<evidence type="ECO:0000256" key="4">
    <source>
        <dbReference type="ARBA" id="ARBA00022617"/>
    </source>
</evidence>
<dbReference type="PANTHER" id="PTHR15422:SF9">
    <property type="entry name" value="TRANSMEMBRANE REDUCTASE CYB561D1-RELATED"/>
    <property type="match status" value="1"/>
</dbReference>
<dbReference type="GO" id="GO:0016020">
    <property type="term" value="C:membrane"/>
    <property type="evidence" value="ECO:0007669"/>
    <property type="project" value="UniProtKB-SubCell"/>
</dbReference>
<name>A0A803SNI1_ANOCA</name>
<dbReference type="GeneTree" id="ENSGT00440000038072"/>
<comment type="cofactor">
    <cofactor evidence="1">
        <name>heme b</name>
        <dbReference type="ChEBI" id="CHEBI:60344"/>
    </cofactor>
</comment>
<feature type="transmembrane region" description="Helical" evidence="12">
    <location>
        <begin position="50"/>
        <end position="68"/>
    </location>
</feature>
<comment type="subcellular location">
    <subcellularLocation>
        <location evidence="2">Membrane</location>
        <topology evidence="2">Multi-pass membrane protein</topology>
    </subcellularLocation>
</comment>
<evidence type="ECO:0000259" key="13">
    <source>
        <dbReference type="PROSITE" id="PS50939"/>
    </source>
</evidence>
<feature type="transmembrane region" description="Helical" evidence="12">
    <location>
        <begin position="119"/>
        <end position="139"/>
    </location>
</feature>
<evidence type="ECO:0000256" key="1">
    <source>
        <dbReference type="ARBA" id="ARBA00001970"/>
    </source>
</evidence>